<name>A0A7W0CDR3_9ACTN</name>
<evidence type="ECO:0008006" key="3">
    <source>
        <dbReference type="Google" id="ProtNLM"/>
    </source>
</evidence>
<dbReference type="InterPro" id="IPR015987">
    <property type="entry name" value="UCP022704"/>
</dbReference>
<organism evidence="1 2">
    <name type="scientific">Nonomuraea soli</name>
    <dbReference type="NCBI Taxonomy" id="1032476"/>
    <lineage>
        <taxon>Bacteria</taxon>
        <taxon>Bacillati</taxon>
        <taxon>Actinomycetota</taxon>
        <taxon>Actinomycetes</taxon>
        <taxon>Streptosporangiales</taxon>
        <taxon>Streptosporangiaceae</taxon>
        <taxon>Nonomuraea</taxon>
    </lineage>
</organism>
<evidence type="ECO:0000313" key="1">
    <source>
        <dbReference type="EMBL" id="MBA2889288.1"/>
    </source>
</evidence>
<protein>
    <recommendedName>
        <fullName evidence="3">DUF1349 domain-containing protein</fullName>
    </recommendedName>
</protein>
<reference evidence="1 2" key="1">
    <citation type="submission" date="2020-07" db="EMBL/GenBank/DDBJ databases">
        <title>Genomic Encyclopedia of Type Strains, Phase IV (KMG-IV): sequencing the most valuable type-strain genomes for metagenomic binning, comparative biology and taxonomic classification.</title>
        <authorList>
            <person name="Goeker M."/>
        </authorList>
    </citation>
    <scope>NUCLEOTIDE SEQUENCE [LARGE SCALE GENOMIC DNA]</scope>
    <source>
        <strain evidence="1 2">DSM 45533</strain>
    </source>
</reference>
<proteinExistence type="predicted"/>
<dbReference type="PIRSF" id="PIRSF022704">
    <property type="entry name" value="UCP022704"/>
    <property type="match status" value="1"/>
</dbReference>
<dbReference type="SUPFAM" id="SSF49899">
    <property type="entry name" value="Concanavalin A-like lectins/glucanases"/>
    <property type="match status" value="1"/>
</dbReference>
<dbReference type="InterPro" id="IPR009784">
    <property type="entry name" value="DUF1349"/>
</dbReference>
<dbReference type="InterPro" id="IPR013320">
    <property type="entry name" value="ConA-like_dom_sf"/>
</dbReference>
<gene>
    <name evidence="1" type="ORF">HNR30_000623</name>
</gene>
<dbReference type="Gene3D" id="2.60.120.200">
    <property type="match status" value="1"/>
</dbReference>
<dbReference type="EMBL" id="JACDUR010000001">
    <property type="protein sequence ID" value="MBA2889288.1"/>
    <property type="molecule type" value="Genomic_DNA"/>
</dbReference>
<comment type="caution">
    <text evidence="1">The sequence shown here is derived from an EMBL/GenBank/DDBJ whole genome shotgun (WGS) entry which is preliminary data.</text>
</comment>
<dbReference type="PANTHER" id="PTHR35332">
    <property type="entry name" value="REGULATION OF ENOLASE PROTEIN 1"/>
    <property type="match status" value="1"/>
</dbReference>
<dbReference type="PANTHER" id="PTHR35332:SF2">
    <property type="entry name" value="REGULATION OF ENOLASE PROTEIN 1"/>
    <property type="match status" value="1"/>
</dbReference>
<sequence length="189" mass="20851">MIRMITAFGASGWQWVNPPREWVADDGLSLFCDPATDMWRVTHYGYTYDSAHLFGRVCPGDLRLSTTFSGEFAEQYDQAGVVLRIDERSWIKAGVEYVDGGLHLSTVVTRDFSDWSVLPLGRMAERVTFDLERTGDAVTVRYGLDGGPAETMLRLAYFPPGQPALAGVMAAAPVGKGFSVRFRELSISG</sequence>
<evidence type="ECO:0000313" key="2">
    <source>
        <dbReference type="Proteomes" id="UP000530928"/>
    </source>
</evidence>
<keyword evidence="2" id="KW-1185">Reference proteome</keyword>
<accession>A0A7W0CDR3</accession>
<dbReference type="Proteomes" id="UP000530928">
    <property type="component" value="Unassembled WGS sequence"/>
</dbReference>
<dbReference type="Pfam" id="PF07081">
    <property type="entry name" value="DUF1349"/>
    <property type="match status" value="1"/>
</dbReference>
<dbReference type="RefSeq" id="WP_246377121.1">
    <property type="nucleotide sequence ID" value="NZ_BAABAM010000001.1"/>
</dbReference>
<dbReference type="AlphaFoldDB" id="A0A7W0CDR3"/>